<evidence type="ECO:0000256" key="3">
    <source>
        <dbReference type="ARBA" id="ARBA00023157"/>
    </source>
</evidence>
<evidence type="ECO:0000256" key="1">
    <source>
        <dbReference type="ARBA" id="ARBA00007932"/>
    </source>
</evidence>
<reference evidence="6" key="1">
    <citation type="submission" date="2025-08" db="UniProtKB">
        <authorList>
            <consortium name="RefSeq"/>
        </authorList>
    </citation>
    <scope>IDENTIFICATION</scope>
    <source>
        <tissue evidence="6">Tentacle</tissue>
    </source>
</reference>
<organism evidence="5 6">
    <name type="scientific">Actinia tenebrosa</name>
    <name type="common">Australian red waratah sea anemone</name>
    <dbReference type="NCBI Taxonomy" id="6105"/>
    <lineage>
        <taxon>Eukaryota</taxon>
        <taxon>Metazoa</taxon>
        <taxon>Cnidaria</taxon>
        <taxon>Anthozoa</taxon>
        <taxon>Hexacorallia</taxon>
        <taxon>Actiniaria</taxon>
        <taxon>Actiniidae</taxon>
        <taxon>Actinia</taxon>
    </lineage>
</organism>
<comment type="similarity">
    <text evidence="1">Belongs to the folate receptor family.</text>
</comment>
<dbReference type="GO" id="GO:0009897">
    <property type="term" value="C:external side of plasma membrane"/>
    <property type="evidence" value="ECO:0007669"/>
    <property type="project" value="TreeGrafter"/>
</dbReference>
<sequence>MVVLVREVPICSNTCDQWFEACKNDKTYSDNWLEEYFLHHNDKGPIKPDRPCRTFAEVFKNGEGLCNQIYGQCFKYERSSNCMVFDFKGENPNDKVVPRSSP</sequence>
<dbReference type="AlphaFoldDB" id="A0A6P8J4S3"/>
<dbReference type="PANTHER" id="PTHR10517">
    <property type="entry name" value="FOLATE RECEPTOR"/>
    <property type="match status" value="1"/>
</dbReference>
<keyword evidence="3" id="KW-1015">Disulfide bond</keyword>
<keyword evidence="2" id="KW-0732">Signal</keyword>
<dbReference type="OrthoDB" id="5982417at2759"/>
<dbReference type="Proteomes" id="UP000515163">
    <property type="component" value="Unplaced"/>
</dbReference>
<evidence type="ECO:0000313" key="5">
    <source>
        <dbReference type="Proteomes" id="UP000515163"/>
    </source>
</evidence>
<dbReference type="RefSeq" id="XP_031574682.1">
    <property type="nucleotide sequence ID" value="XM_031718822.1"/>
</dbReference>
<evidence type="ECO:0000313" key="6">
    <source>
        <dbReference type="RefSeq" id="XP_031574682.1"/>
    </source>
</evidence>
<evidence type="ECO:0000259" key="4">
    <source>
        <dbReference type="Pfam" id="PF03024"/>
    </source>
</evidence>
<dbReference type="InterPro" id="IPR004269">
    <property type="entry name" value="Folate_rcpt"/>
</dbReference>
<dbReference type="KEGG" id="aten:116308411"/>
<feature type="domain" description="Folate receptor-like" evidence="4">
    <location>
        <begin position="5"/>
        <end position="83"/>
    </location>
</feature>
<dbReference type="InterPro" id="IPR018143">
    <property type="entry name" value="Folate_rcpt-like"/>
</dbReference>
<proteinExistence type="inferred from homology"/>
<gene>
    <name evidence="6" type="primary">LOC116308411</name>
</gene>
<dbReference type="InParanoid" id="A0A6P8J4S3"/>
<protein>
    <submittedName>
        <fullName evidence="6">Riboflavin-binding protein-like</fullName>
    </submittedName>
</protein>
<dbReference type="GO" id="GO:0038023">
    <property type="term" value="F:signaling receptor activity"/>
    <property type="evidence" value="ECO:0007669"/>
    <property type="project" value="TreeGrafter"/>
</dbReference>
<dbReference type="Pfam" id="PF03024">
    <property type="entry name" value="Folate_rec"/>
    <property type="match status" value="1"/>
</dbReference>
<accession>A0A6P8J4S3</accession>
<keyword evidence="5" id="KW-1185">Reference proteome</keyword>
<name>A0A6P8J4S3_ACTTE</name>
<evidence type="ECO:0000256" key="2">
    <source>
        <dbReference type="ARBA" id="ARBA00022729"/>
    </source>
</evidence>
<dbReference type="GeneID" id="116308411"/>